<dbReference type="InterPro" id="IPR046532">
    <property type="entry name" value="DUF6597"/>
</dbReference>
<dbReference type="EMBL" id="WRXN01000005">
    <property type="protein sequence ID" value="MVT09129.1"/>
    <property type="molecule type" value="Genomic_DNA"/>
</dbReference>
<dbReference type="SUPFAM" id="SSF46689">
    <property type="entry name" value="Homeodomain-like"/>
    <property type="match status" value="1"/>
</dbReference>
<keyword evidence="1" id="KW-0805">Transcription regulation</keyword>
<keyword evidence="2" id="KW-0238">DNA-binding</keyword>
<organism evidence="5 6">
    <name type="scientific">Chitinophaga tropicalis</name>
    <dbReference type="NCBI Taxonomy" id="2683588"/>
    <lineage>
        <taxon>Bacteria</taxon>
        <taxon>Pseudomonadati</taxon>
        <taxon>Bacteroidota</taxon>
        <taxon>Chitinophagia</taxon>
        <taxon>Chitinophagales</taxon>
        <taxon>Chitinophagaceae</taxon>
        <taxon>Chitinophaga</taxon>
    </lineage>
</organism>
<keyword evidence="6" id="KW-1185">Reference proteome</keyword>
<dbReference type="PROSITE" id="PS01124">
    <property type="entry name" value="HTH_ARAC_FAMILY_2"/>
    <property type="match status" value="1"/>
</dbReference>
<feature type="domain" description="HTH araC/xylS-type" evidence="4">
    <location>
        <begin position="156"/>
        <end position="258"/>
    </location>
</feature>
<dbReference type="SMART" id="SM00342">
    <property type="entry name" value="HTH_ARAC"/>
    <property type="match status" value="1"/>
</dbReference>
<dbReference type="Pfam" id="PF20240">
    <property type="entry name" value="DUF6597"/>
    <property type="match status" value="1"/>
</dbReference>
<evidence type="ECO:0000256" key="2">
    <source>
        <dbReference type="ARBA" id="ARBA00023125"/>
    </source>
</evidence>
<evidence type="ECO:0000256" key="1">
    <source>
        <dbReference type="ARBA" id="ARBA00023015"/>
    </source>
</evidence>
<evidence type="ECO:0000256" key="3">
    <source>
        <dbReference type="ARBA" id="ARBA00023163"/>
    </source>
</evidence>
<dbReference type="GO" id="GO:0003700">
    <property type="term" value="F:DNA-binding transcription factor activity"/>
    <property type="evidence" value="ECO:0007669"/>
    <property type="project" value="InterPro"/>
</dbReference>
<dbReference type="Gene3D" id="1.10.10.60">
    <property type="entry name" value="Homeodomain-like"/>
    <property type="match status" value="1"/>
</dbReference>
<dbReference type="Proteomes" id="UP000461730">
    <property type="component" value="Unassembled WGS sequence"/>
</dbReference>
<name>A0A7K1U463_9BACT</name>
<protein>
    <submittedName>
        <fullName evidence="5">Helix-turn-helix domain-containing protein</fullName>
    </submittedName>
</protein>
<gene>
    <name evidence="5" type="ORF">GO493_12725</name>
</gene>
<dbReference type="GO" id="GO:0043565">
    <property type="term" value="F:sequence-specific DNA binding"/>
    <property type="evidence" value="ECO:0007669"/>
    <property type="project" value="InterPro"/>
</dbReference>
<dbReference type="InterPro" id="IPR018060">
    <property type="entry name" value="HTH_AraC"/>
</dbReference>
<evidence type="ECO:0000313" key="6">
    <source>
        <dbReference type="Proteomes" id="UP000461730"/>
    </source>
</evidence>
<dbReference type="Pfam" id="PF12833">
    <property type="entry name" value="HTH_18"/>
    <property type="match status" value="1"/>
</dbReference>
<accession>A0A7K1U463</accession>
<dbReference type="InterPro" id="IPR009057">
    <property type="entry name" value="Homeodomain-like_sf"/>
</dbReference>
<dbReference type="PANTHER" id="PTHR46796:SF13">
    <property type="entry name" value="HTH-TYPE TRANSCRIPTIONAL ACTIVATOR RHAS"/>
    <property type="match status" value="1"/>
</dbReference>
<keyword evidence="3" id="KW-0804">Transcription</keyword>
<dbReference type="AlphaFoldDB" id="A0A7K1U463"/>
<sequence length="271" mass="30885">MKFEQIPPPAPLKHYIRYFWTLESEGPSDTSSTFRTMADGSPGLVFQQPEKGCFYQNGKLLSNTFLYGQSTRYAELCLKGTFSTIGVFFFPHALKSVFGINAEELTDSCADLNAMAEKQGLYLTEIVAAATSTTEKVNILSSFLLVQIRKNEQQQDGAMHYAMSSILRSGGSIALKDLQDKLQLSERSFERKFRQHIGITPKLFARICRFQASLRQLRNNQYNKLSDIAFENDYADQSHFIRSFKEFAGLSPFRYRQQSREVVENLSRLTS</sequence>
<dbReference type="InterPro" id="IPR050204">
    <property type="entry name" value="AraC_XylS_family_regulators"/>
</dbReference>
<dbReference type="RefSeq" id="WP_157306559.1">
    <property type="nucleotide sequence ID" value="NZ_WRXN01000005.1"/>
</dbReference>
<evidence type="ECO:0000313" key="5">
    <source>
        <dbReference type="EMBL" id="MVT09129.1"/>
    </source>
</evidence>
<evidence type="ECO:0000259" key="4">
    <source>
        <dbReference type="PROSITE" id="PS01124"/>
    </source>
</evidence>
<proteinExistence type="predicted"/>
<comment type="caution">
    <text evidence="5">The sequence shown here is derived from an EMBL/GenBank/DDBJ whole genome shotgun (WGS) entry which is preliminary data.</text>
</comment>
<reference evidence="5 6" key="1">
    <citation type="submission" date="2019-12" db="EMBL/GenBank/DDBJ databases">
        <title>Chitinophaga sp. strain ysch24 (GDMCC 1.1355), whole genome shotgun sequence.</title>
        <authorList>
            <person name="Zhang X."/>
        </authorList>
    </citation>
    <scope>NUCLEOTIDE SEQUENCE [LARGE SCALE GENOMIC DNA]</scope>
    <source>
        <strain evidence="6">ysch24</strain>
    </source>
</reference>
<dbReference type="PANTHER" id="PTHR46796">
    <property type="entry name" value="HTH-TYPE TRANSCRIPTIONAL ACTIVATOR RHAS-RELATED"/>
    <property type="match status" value="1"/>
</dbReference>